<evidence type="ECO:0000256" key="1">
    <source>
        <dbReference type="ARBA" id="ARBA00004123"/>
    </source>
</evidence>
<dbReference type="SUPFAM" id="SSF52777">
    <property type="entry name" value="CoA-dependent acyltransferases"/>
    <property type="match status" value="1"/>
</dbReference>
<name>A0A168G2M1_CORDF</name>
<feature type="compositionally biased region" description="Acidic residues" evidence="3">
    <location>
        <begin position="63"/>
        <end position="72"/>
    </location>
</feature>
<dbReference type="GO" id="GO:0045944">
    <property type="term" value="P:positive regulation of transcription by RNA polymerase II"/>
    <property type="evidence" value="ECO:0007669"/>
    <property type="project" value="TreeGrafter"/>
</dbReference>
<evidence type="ECO:0000313" key="4">
    <source>
        <dbReference type="EMBL" id="OAA75937.1"/>
    </source>
</evidence>
<organism evidence="4 5">
    <name type="scientific">Akanthomyces lecanii RCEF 1005</name>
    <dbReference type="NCBI Taxonomy" id="1081108"/>
    <lineage>
        <taxon>Eukaryota</taxon>
        <taxon>Fungi</taxon>
        <taxon>Dikarya</taxon>
        <taxon>Ascomycota</taxon>
        <taxon>Pezizomycotina</taxon>
        <taxon>Sordariomycetes</taxon>
        <taxon>Hypocreomycetidae</taxon>
        <taxon>Hypocreales</taxon>
        <taxon>Cordycipitaceae</taxon>
        <taxon>Akanthomyces</taxon>
        <taxon>Cordyceps confragosa</taxon>
    </lineage>
</organism>
<comment type="caution">
    <text evidence="4">The sequence shown here is derived from an EMBL/GenBank/DDBJ whole genome shotgun (WGS) entry which is preliminary data.</text>
</comment>
<keyword evidence="5" id="KW-1185">Reference proteome</keyword>
<dbReference type="InterPro" id="IPR021858">
    <property type="entry name" value="Fun_TF"/>
</dbReference>
<dbReference type="EMBL" id="AZHF01000004">
    <property type="protein sequence ID" value="OAA75937.1"/>
    <property type="molecule type" value="Genomic_DNA"/>
</dbReference>
<evidence type="ECO:0000313" key="5">
    <source>
        <dbReference type="Proteomes" id="UP000076881"/>
    </source>
</evidence>
<sequence length="640" mass="71899">MDEPALEPSPAQEISFLSPESFSTLDEYSKNPRFIELQEELRGVLFARASGENTNIRTTPDQDAADTDDNEQPEPKRGFDFTRVSIPKIQLIKYLKNWIIECAPYLDKFDHARHFAIRVPVIAESSPALFYAVLAFSARQMERKTGSDKNYDSLELYQESIRLLAPGMQAKDSNMLVTACILAVMELMSGSPRNWRRHIEGCATLFDLFQVNGFSGGVLQAVFWCYARMEVCGAIISGGAESTVLALRNWAPPLPGHATTNADADVFVRNAFYQSSLENGDMHANWAVYLCAKACDLLYRHTRATELQEPDQQDVRPFASQWKALWEELQFWFKTREDVSLPTLVSEDNGQTFPTILFAHWPAISSNQVYHATCLIMLDMRPRQEFLPSPEGSAVWHARRVCGISLTNPHRASLINAIQPLYLAGRLLTHTAEHIAVGKLFKIIEETTGWGALWRLRDLEIVWGKKSSEGASKVINEVAERLCVNLSKIEDAYPCTPPQESLITQTVADSSASMAQSRYELPRHCAVGKLQDAWREVVNANPILRTRIVQTDTGAVQAVLGGQPELLHGSDLKTYLDLDRARGMCLDGSLLRIAFNTKTDKGDKTSAKCYLVISIHQTLHDEWPEALIRHPHRILTKVLV</sequence>
<accession>A0A168G2M1</accession>
<evidence type="ECO:0000256" key="3">
    <source>
        <dbReference type="SAM" id="MobiDB-lite"/>
    </source>
</evidence>
<protein>
    <submittedName>
        <fullName evidence="4">C6 transcription factor</fullName>
    </submittedName>
</protein>
<feature type="region of interest" description="Disordered" evidence="3">
    <location>
        <begin position="52"/>
        <end position="79"/>
    </location>
</feature>
<dbReference type="PANTHER" id="PTHR37534">
    <property type="entry name" value="TRANSCRIPTIONAL ACTIVATOR PROTEIN UGA3"/>
    <property type="match status" value="1"/>
</dbReference>
<dbReference type="Gene3D" id="3.30.559.10">
    <property type="entry name" value="Chloramphenicol acetyltransferase-like domain"/>
    <property type="match status" value="1"/>
</dbReference>
<dbReference type="AlphaFoldDB" id="A0A168G2M1"/>
<dbReference type="GO" id="GO:0003700">
    <property type="term" value="F:DNA-binding transcription factor activity"/>
    <property type="evidence" value="ECO:0007669"/>
    <property type="project" value="TreeGrafter"/>
</dbReference>
<proteinExistence type="predicted"/>
<dbReference type="GO" id="GO:0005634">
    <property type="term" value="C:nucleus"/>
    <property type="evidence" value="ECO:0007669"/>
    <property type="project" value="UniProtKB-SubCell"/>
</dbReference>
<dbReference type="GO" id="GO:0000976">
    <property type="term" value="F:transcription cis-regulatory region binding"/>
    <property type="evidence" value="ECO:0007669"/>
    <property type="project" value="TreeGrafter"/>
</dbReference>
<dbReference type="InterPro" id="IPR023213">
    <property type="entry name" value="CAT-like_dom_sf"/>
</dbReference>
<evidence type="ECO:0000256" key="2">
    <source>
        <dbReference type="ARBA" id="ARBA00023242"/>
    </source>
</evidence>
<dbReference type="OrthoDB" id="415590at2759"/>
<reference evidence="4 5" key="1">
    <citation type="journal article" date="2016" name="Genome Biol. Evol.">
        <title>Divergent and convergent evolution of fungal pathogenicity.</title>
        <authorList>
            <person name="Shang Y."/>
            <person name="Xiao G."/>
            <person name="Zheng P."/>
            <person name="Cen K."/>
            <person name="Zhan S."/>
            <person name="Wang C."/>
        </authorList>
    </citation>
    <scope>NUCLEOTIDE SEQUENCE [LARGE SCALE GENOMIC DNA]</scope>
    <source>
        <strain evidence="4 5">RCEF 1005</strain>
    </source>
</reference>
<dbReference type="Pfam" id="PF11951">
    <property type="entry name" value="Fungal_trans_2"/>
    <property type="match status" value="1"/>
</dbReference>
<dbReference type="STRING" id="1081108.A0A168G2M1"/>
<dbReference type="PANTHER" id="PTHR37534:SF24">
    <property type="entry name" value="MISCELLANEOUS ZN(II)2CYS6 TRANSCRIPTION FACTOR (EUROFUNG)-RELATED"/>
    <property type="match status" value="1"/>
</dbReference>
<gene>
    <name evidence="4" type="ORF">LEL_05621</name>
</gene>
<keyword evidence="2" id="KW-0539">Nucleus</keyword>
<dbReference type="Proteomes" id="UP000076881">
    <property type="component" value="Unassembled WGS sequence"/>
</dbReference>
<comment type="subcellular location">
    <subcellularLocation>
        <location evidence="1">Nucleus</location>
    </subcellularLocation>
</comment>